<evidence type="ECO:0000313" key="1">
    <source>
        <dbReference type="EMBL" id="EAW32282.1"/>
    </source>
</evidence>
<dbReference type="OrthoDB" id="9795156at2"/>
<dbReference type="eggNOG" id="COG2818">
    <property type="taxonomic scope" value="Bacteria"/>
</dbReference>
<dbReference type="InterPro" id="IPR052891">
    <property type="entry name" value="DNA-3mA_glycosylase"/>
</dbReference>
<dbReference type="GO" id="GO:0008725">
    <property type="term" value="F:DNA-3-methyladenine glycosylase activity"/>
    <property type="evidence" value="ECO:0007669"/>
    <property type="project" value="InterPro"/>
</dbReference>
<dbReference type="Gene3D" id="1.10.340.30">
    <property type="entry name" value="Hypothetical protein, domain 2"/>
    <property type="match status" value="1"/>
</dbReference>
<organism evidence="1 2">
    <name type="scientific">marine gamma proteobacterium HTCC2143</name>
    <dbReference type="NCBI Taxonomy" id="247633"/>
    <lineage>
        <taxon>Bacteria</taxon>
        <taxon>Pseudomonadati</taxon>
        <taxon>Pseudomonadota</taxon>
        <taxon>Gammaproteobacteria</taxon>
        <taxon>Cellvibrionales</taxon>
        <taxon>Spongiibacteraceae</taxon>
        <taxon>BD1-7 clade</taxon>
    </lineage>
</organism>
<reference evidence="1 2" key="1">
    <citation type="journal article" date="2010" name="J. Bacteriol.">
        <title>Genome sequence of the oligotrophic marine Gammaproteobacterium HTCC2143, isolated from the Oregon Coast.</title>
        <authorList>
            <person name="Oh H.M."/>
            <person name="Kang I."/>
            <person name="Ferriera S."/>
            <person name="Giovannoni S.J."/>
            <person name="Cho J.C."/>
        </authorList>
    </citation>
    <scope>NUCLEOTIDE SEQUENCE [LARGE SCALE GENOMIC DNA]</scope>
    <source>
        <strain evidence="1 2">HTCC2143</strain>
    </source>
</reference>
<dbReference type="Proteomes" id="UP000004931">
    <property type="component" value="Unassembled WGS sequence"/>
</dbReference>
<comment type="caution">
    <text evidence="1">The sequence shown here is derived from an EMBL/GenBank/DDBJ whole genome shotgun (WGS) entry which is preliminary data.</text>
</comment>
<dbReference type="EMBL" id="AAVT01000001">
    <property type="protein sequence ID" value="EAW32282.1"/>
    <property type="molecule type" value="Genomic_DNA"/>
</dbReference>
<name>A0Y828_9GAMM</name>
<keyword evidence="2" id="KW-1185">Reference proteome</keyword>
<evidence type="ECO:0008006" key="3">
    <source>
        <dbReference type="Google" id="ProtNLM"/>
    </source>
</evidence>
<dbReference type="Pfam" id="PF03352">
    <property type="entry name" value="Adenine_glyco"/>
    <property type="match status" value="1"/>
</dbReference>
<accession>A0Y828</accession>
<dbReference type="InterPro" id="IPR011257">
    <property type="entry name" value="DNA_glycosylase"/>
</dbReference>
<proteinExistence type="predicted"/>
<dbReference type="STRING" id="247633.GP2143_13541"/>
<protein>
    <recommendedName>
        <fullName evidence="3">3-methyladenine DNA glycosylase</fullName>
    </recommendedName>
</protein>
<dbReference type="InterPro" id="IPR005019">
    <property type="entry name" value="Adenine_glyco"/>
</dbReference>
<sequence>MVTYNSIYDTACLRKGGARQVEALLDKPKHQRALKNIPDATYLAELSKKVFQSGFVWRVVEAKWANFEELFWDFDIDKLLMMPDDMLERKSQDKKIIRNHKKIWAIRENAIFIDSVRRHYNVSFAEFIANWSTEDITGLWLYLKKNGTRLGGNIGPYALRALGKDTFLLSRDVEGFLREHNIVETGITTKSALNNSQRFFNDLQQESGRSLMELSRLVSYCHGNNVVGVRSSESSR</sequence>
<gene>
    <name evidence="1" type="ORF">GP2143_13541</name>
</gene>
<dbReference type="SUPFAM" id="SSF48150">
    <property type="entry name" value="DNA-glycosylase"/>
    <property type="match status" value="1"/>
</dbReference>
<dbReference type="PANTHER" id="PTHR30037">
    <property type="entry name" value="DNA-3-METHYLADENINE GLYCOSYLASE 1"/>
    <property type="match status" value="1"/>
</dbReference>
<dbReference type="AlphaFoldDB" id="A0Y828"/>
<dbReference type="GO" id="GO:0006284">
    <property type="term" value="P:base-excision repair"/>
    <property type="evidence" value="ECO:0007669"/>
    <property type="project" value="InterPro"/>
</dbReference>
<evidence type="ECO:0000313" key="2">
    <source>
        <dbReference type="Proteomes" id="UP000004931"/>
    </source>
</evidence>
<dbReference type="PANTHER" id="PTHR30037:SF3">
    <property type="entry name" value="BLR0857 PROTEIN"/>
    <property type="match status" value="1"/>
</dbReference>